<dbReference type="Proteomes" id="UP000824139">
    <property type="component" value="Unassembled WGS sequence"/>
</dbReference>
<dbReference type="GO" id="GO:0017108">
    <property type="term" value="F:5'-flap endonuclease activity"/>
    <property type="evidence" value="ECO:0007669"/>
    <property type="project" value="InterPro"/>
</dbReference>
<reference evidence="5" key="2">
    <citation type="journal article" date="2021" name="PeerJ">
        <title>Extensive microbial diversity within the chicken gut microbiome revealed by metagenomics and culture.</title>
        <authorList>
            <person name="Gilroy R."/>
            <person name="Ravi A."/>
            <person name="Getino M."/>
            <person name="Pursley I."/>
            <person name="Horton D.L."/>
            <person name="Alikhan N.F."/>
            <person name="Baker D."/>
            <person name="Gharbi K."/>
            <person name="Hall N."/>
            <person name="Watson M."/>
            <person name="Adriaenssens E.M."/>
            <person name="Foster-Nyarko E."/>
            <person name="Jarju S."/>
            <person name="Secka A."/>
            <person name="Antonio M."/>
            <person name="Oren A."/>
            <person name="Chaudhuri R.R."/>
            <person name="La Ragione R."/>
            <person name="Hildebrand F."/>
            <person name="Pallen M.J."/>
        </authorList>
    </citation>
    <scope>NUCLEOTIDE SEQUENCE</scope>
    <source>
        <strain evidence="5">CHK152-2994</strain>
    </source>
</reference>
<dbReference type="SMART" id="SM00279">
    <property type="entry name" value="HhH2"/>
    <property type="match status" value="1"/>
</dbReference>
<accession>A0A9D1FW54</accession>
<dbReference type="AlphaFoldDB" id="A0A9D1FW54"/>
<evidence type="ECO:0000256" key="3">
    <source>
        <dbReference type="ARBA" id="ARBA00023125"/>
    </source>
</evidence>
<dbReference type="InterPro" id="IPR008918">
    <property type="entry name" value="HhH2"/>
</dbReference>
<sequence>DGHALAFRQYYALERTNMKTTDGVPSWAVYGFFKAIFDLLKNKTLNPDAIAVAFDVSHQTFRVEKYAEYKSNRRAMPDPMKIQMDLIYEGLRAFNIPIYTKEGFEADDVIGTISKEACELGHNVLILTGDQDAFQLVDENGCVKVILPSKGELIEYDWEKIYEKLGVYPNQVIDYKALRGDSSDCIPGIKGVGEKTAQKLLEKYKNLENLLADCENIPEKALRDKICNGKDIAKLSQFLATIIRNVDIEFDFTLTNIELPDVKAVTEFLTKMQFYSFLRNINSILTSFDRTLKTQEAQPYQIQPSVVQANGQLGLFSEAVQTEMNKFDLKYEKEEIKDAEGLGKLVKTLEASRIFALKAIGETQSAIEVKLRGFAFAINENLKYTEDLSIAEIDDTKTKAFYVPVGGE</sequence>
<dbReference type="InterPro" id="IPR036279">
    <property type="entry name" value="5-3_exonuclease_C_sf"/>
</dbReference>
<keyword evidence="1" id="KW-0540">Nuclease</keyword>
<dbReference type="GO" id="GO:0003677">
    <property type="term" value="F:DNA binding"/>
    <property type="evidence" value="ECO:0007669"/>
    <property type="project" value="UniProtKB-KW"/>
</dbReference>
<keyword evidence="2" id="KW-0378">Hydrolase</keyword>
<proteinExistence type="predicted"/>
<dbReference type="SUPFAM" id="SSF88723">
    <property type="entry name" value="PIN domain-like"/>
    <property type="match status" value="1"/>
</dbReference>
<name>A0A9D1FW54_9BACT</name>
<dbReference type="InterPro" id="IPR029060">
    <property type="entry name" value="PIN-like_dom_sf"/>
</dbReference>
<protein>
    <recommendedName>
        <fullName evidence="4">5'-3' exonuclease domain-containing protein</fullName>
    </recommendedName>
</protein>
<dbReference type="GO" id="GO:0033567">
    <property type="term" value="P:DNA replication, Okazaki fragment processing"/>
    <property type="evidence" value="ECO:0007669"/>
    <property type="project" value="InterPro"/>
</dbReference>
<dbReference type="InterPro" id="IPR020045">
    <property type="entry name" value="DNA_polI_H3TH"/>
</dbReference>
<dbReference type="Gene3D" id="3.40.50.1010">
    <property type="entry name" value="5'-nuclease"/>
    <property type="match status" value="1"/>
</dbReference>
<evidence type="ECO:0000256" key="1">
    <source>
        <dbReference type="ARBA" id="ARBA00022722"/>
    </source>
</evidence>
<dbReference type="FunFam" id="1.10.150.20:FF:000003">
    <property type="entry name" value="DNA polymerase I"/>
    <property type="match status" value="1"/>
</dbReference>
<feature type="domain" description="5'-3' exonuclease" evidence="4">
    <location>
        <begin position="1"/>
        <end position="258"/>
    </location>
</feature>
<dbReference type="EMBL" id="DVJO01000138">
    <property type="protein sequence ID" value="HIS83204.1"/>
    <property type="molecule type" value="Genomic_DNA"/>
</dbReference>
<keyword evidence="3" id="KW-0238">DNA-binding</keyword>
<dbReference type="InterPro" id="IPR020046">
    <property type="entry name" value="5-3_exonucl_a-hlix_arch_N"/>
</dbReference>
<evidence type="ECO:0000313" key="6">
    <source>
        <dbReference type="Proteomes" id="UP000824139"/>
    </source>
</evidence>
<dbReference type="SUPFAM" id="SSF47807">
    <property type="entry name" value="5' to 3' exonuclease, C-terminal subdomain"/>
    <property type="match status" value="1"/>
</dbReference>
<dbReference type="InterPro" id="IPR002421">
    <property type="entry name" value="5-3_exonuclease"/>
</dbReference>
<dbReference type="SMART" id="SM00475">
    <property type="entry name" value="53EXOc"/>
    <property type="match status" value="1"/>
</dbReference>
<dbReference type="GO" id="GO:0008409">
    <property type="term" value="F:5'-3' exonuclease activity"/>
    <property type="evidence" value="ECO:0007669"/>
    <property type="project" value="InterPro"/>
</dbReference>
<reference evidence="5" key="1">
    <citation type="submission" date="2020-10" db="EMBL/GenBank/DDBJ databases">
        <authorList>
            <person name="Gilroy R."/>
        </authorList>
    </citation>
    <scope>NUCLEOTIDE SEQUENCE</scope>
    <source>
        <strain evidence="5">CHK152-2994</strain>
    </source>
</reference>
<dbReference type="InterPro" id="IPR038969">
    <property type="entry name" value="FEN"/>
</dbReference>
<evidence type="ECO:0000259" key="4">
    <source>
        <dbReference type="SMART" id="SM00475"/>
    </source>
</evidence>
<dbReference type="CDD" id="cd09859">
    <property type="entry name" value="PIN_53EXO"/>
    <property type="match status" value="1"/>
</dbReference>
<evidence type="ECO:0000256" key="2">
    <source>
        <dbReference type="ARBA" id="ARBA00022801"/>
    </source>
</evidence>
<organism evidence="5 6">
    <name type="scientific">Candidatus Scatenecus faecavium</name>
    <dbReference type="NCBI Taxonomy" id="2840915"/>
    <lineage>
        <taxon>Bacteria</taxon>
        <taxon>Candidatus Scatenecus</taxon>
    </lineage>
</organism>
<dbReference type="Gene3D" id="1.10.150.20">
    <property type="entry name" value="5' to 3' exonuclease, C-terminal subdomain"/>
    <property type="match status" value="1"/>
</dbReference>
<dbReference type="Pfam" id="PF01367">
    <property type="entry name" value="5_3_exonuc"/>
    <property type="match status" value="1"/>
</dbReference>
<gene>
    <name evidence="5" type="ORF">IAD41_06335</name>
</gene>
<evidence type="ECO:0000313" key="5">
    <source>
        <dbReference type="EMBL" id="HIS83204.1"/>
    </source>
</evidence>
<dbReference type="Pfam" id="PF02739">
    <property type="entry name" value="5_3_exonuc_N"/>
    <property type="match status" value="1"/>
</dbReference>
<dbReference type="PANTHER" id="PTHR42646:SF2">
    <property type="entry name" value="5'-3' EXONUCLEASE FAMILY PROTEIN"/>
    <property type="match status" value="1"/>
</dbReference>
<comment type="caution">
    <text evidence="5">The sequence shown here is derived from an EMBL/GenBank/DDBJ whole genome shotgun (WGS) entry which is preliminary data.</text>
</comment>
<dbReference type="PANTHER" id="PTHR42646">
    <property type="entry name" value="FLAP ENDONUCLEASE XNI"/>
    <property type="match status" value="1"/>
</dbReference>
<feature type="non-terminal residue" evidence="5">
    <location>
        <position position="1"/>
    </location>
</feature>
<dbReference type="CDD" id="cd09898">
    <property type="entry name" value="H3TH_53EXO"/>
    <property type="match status" value="1"/>
</dbReference>